<dbReference type="OrthoDB" id="5409895at2759"/>
<dbReference type="STRING" id="40998.A0A2P7ZDH5"/>
<keyword evidence="3" id="KW-1185">Reference proteome</keyword>
<dbReference type="Proteomes" id="UP000243723">
    <property type="component" value="Unassembled WGS sequence"/>
</dbReference>
<proteinExistence type="predicted"/>
<dbReference type="AlphaFoldDB" id="A0A2P7ZDH5"/>
<dbReference type="PANTHER" id="PTHR22946">
    <property type="entry name" value="DIENELACTONE HYDROLASE DOMAIN-CONTAINING PROTEIN-RELATED"/>
    <property type="match status" value="1"/>
</dbReference>
<evidence type="ECO:0000313" key="2">
    <source>
        <dbReference type="EMBL" id="PSK46258.1"/>
    </source>
</evidence>
<dbReference type="Pfam" id="PF06500">
    <property type="entry name" value="FrsA-like"/>
    <property type="match status" value="1"/>
</dbReference>
<sequence>MTAPGGKFYIQDQLSQKAPHHESFQQLWETKWKQPCLMGVYPFMFGAIQDFEPIVDRLVKEGQKEPYDWDAYAAAFAPKAGELTKRAEAAEQAGNKEEASELFLRASAVHRISRFPYPRSPLQRTAWRSGIATALRGLALAPYPVVEVSIPYTRATSAESPTIPAFHHLPATASASSPAPCVLILTGLDGYRTELAVWCRGWAEVGVATLVMEIPGTGDCPADSSDPQAAERMFNSVLEWTRAQEGIDSGKLAVWGFSTGGYQTIRLAHTHPDDFKGFVAHGGGCHFMFEREWLVASQTGEYPFDLGSTLGRKFGYGDDFEGFMKEGKAKWSLLEDGTLEKRCGRLLLVNGMEDSIFPVDDYFLACEVGQPKELRLVRGKKHMGEPESFGVILKWIYALFGIEKDPREQLKTLPFKAKYP</sequence>
<name>A0A2P7ZDH5_9PEZI</name>
<protein>
    <submittedName>
        <fullName evidence="2">Uncharacterized protein</fullName>
    </submittedName>
</protein>
<comment type="caution">
    <text evidence="2">The sequence shown here is derived from an EMBL/GenBank/DDBJ whole genome shotgun (WGS) entry which is preliminary data.</text>
</comment>
<reference evidence="2 3" key="1">
    <citation type="submission" date="2017-05" db="EMBL/GenBank/DDBJ databases">
        <title>Draft genome sequence of Elsinoe australis.</title>
        <authorList>
            <person name="Cheng Q."/>
        </authorList>
    </citation>
    <scope>NUCLEOTIDE SEQUENCE [LARGE SCALE GENOMIC DNA]</scope>
    <source>
        <strain evidence="2 3">NL1</strain>
    </source>
</reference>
<keyword evidence="1" id="KW-0378">Hydrolase</keyword>
<dbReference type="InterPro" id="IPR010520">
    <property type="entry name" value="FrsA-like"/>
</dbReference>
<dbReference type="InterPro" id="IPR050261">
    <property type="entry name" value="FrsA_esterase"/>
</dbReference>
<dbReference type="Gene3D" id="3.40.50.1820">
    <property type="entry name" value="alpha/beta hydrolase"/>
    <property type="match status" value="1"/>
</dbReference>
<gene>
    <name evidence="2" type="ORF">B9Z65_5226</name>
</gene>
<accession>A0A2P7ZDH5</accession>
<evidence type="ECO:0000313" key="3">
    <source>
        <dbReference type="Proteomes" id="UP000243723"/>
    </source>
</evidence>
<dbReference type="PANTHER" id="PTHR22946:SF12">
    <property type="entry name" value="CONIDIAL PIGMENT BIOSYNTHESIS PROTEIN AYG1 (AFU_ORTHOLOGUE AFUA_2G17550)"/>
    <property type="match status" value="1"/>
</dbReference>
<dbReference type="GO" id="GO:0016787">
    <property type="term" value="F:hydrolase activity"/>
    <property type="evidence" value="ECO:0007669"/>
    <property type="project" value="UniProtKB-KW"/>
</dbReference>
<dbReference type="InterPro" id="IPR029058">
    <property type="entry name" value="AB_hydrolase_fold"/>
</dbReference>
<evidence type="ECO:0000256" key="1">
    <source>
        <dbReference type="ARBA" id="ARBA00022801"/>
    </source>
</evidence>
<dbReference type="SUPFAM" id="SSF53474">
    <property type="entry name" value="alpha/beta-Hydrolases"/>
    <property type="match status" value="1"/>
</dbReference>
<dbReference type="EMBL" id="NHZQ01000236">
    <property type="protein sequence ID" value="PSK46258.1"/>
    <property type="molecule type" value="Genomic_DNA"/>
</dbReference>
<organism evidence="2 3">
    <name type="scientific">Elsinoe australis</name>
    <dbReference type="NCBI Taxonomy" id="40998"/>
    <lineage>
        <taxon>Eukaryota</taxon>
        <taxon>Fungi</taxon>
        <taxon>Dikarya</taxon>
        <taxon>Ascomycota</taxon>
        <taxon>Pezizomycotina</taxon>
        <taxon>Dothideomycetes</taxon>
        <taxon>Dothideomycetidae</taxon>
        <taxon>Myriangiales</taxon>
        <taxon>Elsinoaceae</taxon>
        <taxon>Elsinoe</taxon>
    </lineage>
</organism>